<feature type="compositionally biased region" description="Low complexity" evidence="1">
    <location>
        <begin position="506"/>
        <end position="517"/>
    </location>
</feature>
<evidence type="ECO:0000256" key="1">
    <source>
        <dbReference type="SAM" id="MobiDB-lite"/>
    </source>
</evidence>
<keyword evidence="2" id="KW-1133">Transmembrane helix</keyword>
<protein>
    <recommendedName>
        <fullName evidence="5">Transmembrane protein</fullName>
    </recommendedName>
</protein>
<sequence length="606" mass="65115">MEAPEIVLTEAALQHVEKSQFPKGKHFESIPAGGLRVEDISTQSAASFAHPKGRSTRRIHRSSVLFASALALAAWLTIALIWSGLCQPPGNKAGTVSLVQRRLSHSQHGYKLSKAAHGCAVLEENLEILQSALSTTEEPAFKKSRPAPVVFGSTASSTEELPWFPQGSGRGDYLPKQGDGTAFAGTRTSDLIWPRSSEIERQSLSWTGLQAKEHEAGTATRAEAAGAGWWSSLGEWENEAEVDLGVPSLEPLSTQHQQHVQAQKFPRAPLTEFDVALLQPRSAFEETKTTLSSDAPYLNSQIPVGFQTPTVEEAGGASAVAYPASLYLRPVETAMANQPERADCQTPAANEHTVDYRSRKIAEIARMISNAAEEFERGAERAPGQLQPTSWGQMFVQEQPQEEATLEQTLAESLVPSSGAYAEAHPSMFLENENVRATPDLSVPGPPNEKAEQPSLLQSTDNYTLSAQGEQIICRYSGVSSDHSGVAGQATSPSRNLLANVKLDSAGAGDQNQQQDGMPRGSGVAYRENSNASYEATLEKMPKPGNGVQEKGMRDTRSPVGVPILAAPSESARSDNAVNPSAHPYVRIDCTGDHASTFREESLGLD</sequence>
<feature type="transmembrane region" description="Helical" evidence="2">
    <location>
        <begin position="64"/>
        <end position="85"/>
    </location>
</feature>
<dbReference type="Proteomes" id="UP000030750">
    <property type="component" value="Unassembled WGS sequence"/>
</dbReference>
<name>U6LMJ0_9EIME</name>
<keyword evidence="2" id="KW-0812">Transmembrane</keyword>
<dbReference type="OrthoDB" id="10619034at2759"/>
<dbReference type="EMBL" id="HG712912">
    <property type="protein sequence ID" value="CDJ51552.1"/>
    <property type="molecule type" value="Genomic_DNA"/>
</dbReference>
<proteinExistence type="predicted"/>
<organism evidence="3 4">
    <name type="scientific">Eimeria brunetti</name>
    <dbReference type="NCBI Taxonomy" id="51314"/>
    <lineage>
        <taxon>Eukaryota</taxon>
        <taxon>Sar</taxon>
        <taxon>Alveolata</taxon>
        <taxon>Apicomplexa</taxon>
        <taxon>Conoidasida</taxon>
        <taxon>Coccidia</taxon>
        <taxon>Eucoccidiorida</taxon>
        <taxon>Eimeriorina</taxon>
        <taxon>Eimeriidae</taxon>
        <taxon>Eimeria</taxon>
    </lineage>
</organism>
<gene>
    <name evidence="3" type="ORF">EBH_0042670</name>
</gene>
<dbReference type="AlphaFoldDB" id="U6LMJ0"/>
<keyword evidence="2" id="KW-0472">Membrane</keyword>
<evidence type="ECO:0008006" key="5">
    <source>
        <dbReference type="Google" id="ProtNLM"/>
    </source>
</evidence>
<dbReference type="VEuPathDB" id="ToxoDB:EBH_0042670"/>
<keyword evidence="4" id="KW-1185">Reference proteome</keyword>
<evidence type="ECO:0000313" key="3">
    <source>
        <dbReference type="EMBL" id="CDJ51552.1"/>
    </source>
</evidence>
<accession>U6LMJ0</accession>
<feature type="region of interest" description="Disordered" evidence="1">
    <location>
        <begin position="505"/>
        <end position="525"/>
    </location>
</feature>
<reference evidence="3" key="1">
    <citation type="submission" date="2013-10" db="EMBL/GenBank/DDBJ databases">
        <title>Genomic analysis of the causative agents of coccidiosis in chickens.</title>
        <authorList>
            <person name="Reid A.J."/>
            <person name="Blake D."/>
            <person name="Billington K."/>
            <person name="Browne H."/>
            <person name="Dunn M."/>
            <person name="Hung S."/>
            <person name="Kawahara F."/>
            <person name="Miranda-Saavedra D."/>
            <person name="Mourier T."/>
            <person name="Nagra H."/>
            <person name="Otto T.D."/>
            <person name="Rawlings N."/>
            <person name="Sanchez A."/>
            <person name="Sanders M."/>
            <person name="Subramaniam C."/>
            <person name="Tay Y."/>
            <person name="Dear P."/>
            <person name="Doerig C."/>
            <person name="Gruber A."/>
            <person name="Parkinson J."/>
            <person name="Shirley M."/>
            <person name="Wan K.L."/>
            <person name="Berriman M."/>
            <person name="Tomley F."/>
            <person name="Pain A."/>
        </authorList>
    </citation>
    <scope>NUCLEOTIDE SEQUENCE [LARGE SCALE GENOMIC DNA]</scope>
    <source>
        <strain evidence="3">Houghton</strain>
    </source>
</reference>
<reference evidence="3" key="2">
    <citation type="submission" date="2013-10" db="EMBL/GenBank/DDBJ databases">
        <authorList>
            <person name="Aslett M."/>
        </authorList>
    </citation>
    <scope>NUCLEOTIDE SEQUENCE [LARGE SCALE GENOMIC DNA]</scope>
    <source>
        <strain evidence="3">Houghton</strain>
    </source>
</reference>
<evidence type="ECO:0000256" key="2">
    <source>
        <dbReference type="SAM" id="Phobius"/>
    </source>
</evidence>
<evidence type="ECO:0000313" key="4">
    <source>
        <dbReference type="Proteomes" id="UP000030750"/>
    </source>
</evidence>
<feature type="region of interest" description="Disordered" evidence="1">
    <location>
        <begin position="540"/>
        <end position="561"/>
    </location>
</feature>